<feature type="transmembrane region" description="Helical" evidence="1">
    <location>
        <begin position="254"/>
        <end position="272"/>
    </location>
</feature>
<evidence type="ECO:0000256" key="1">
    <source>
        <dbReference type="SAM" id="Phobius"/>
    </source>
</evidence>
<comment type="caution">
    <text evidence="2">The sequence shown here is derived from an EMBL/GenBank/DDBJ whole genome shotgun (WGS) entry which is preliminary data.</text>
</comment>
<dbReference type="EMBL" id="JAGQHR010000835">
    <property type="protein sequence ID" value="MCA9729771.1"/>
    <property type="molecule type" value="Genomic_DNA"/>
</dbReference>
<gene>
    <name evidence="2" type="primary">pgsW</name>
    <name evidence="2" type="ORF">KC729_18960</name>
</gene>
<sequence length="308" mass="33463">TLTTTDRGVLDAKLTSVNPNFAALFVEYYRDLGLQPGDPVALAMTGSFPALNICAIVAAEELSLLPLPITSVGASMWGANDPAFSWLDMERLLYDRGLIHARSLAASLGGSNDRGRGLSPKGRDLLQEAITRNDVPLISRSTLDESIRERIAIFDREAEPRGVRAYVNIGGGSASIGTSLDGGLLRSGPNLELPEYNWTQRGALQHYGKRRVPFIHMLQIETIAQRHGFPIAPEVVPNVGEGNIFHREVYDLRIVVPSLVTYLLLAIGMLRWRRLAIQRARAREDAPAIGLVAAPDLGAASKQKGQPA</sequence>
<organism evidence="2 3">
    <name type="scientific">Eiseniibacteriota bacterium</name>
    <dbReference type="NCBI Taxonomy" id="2212470"/>
    <lineage>
        <taxon>Bacteria</taxon>
        <taxon>Candidatus Eiseniibacteriota</taxon>
    </lineage>
</organism>
<feature type="non-terminal residue" evidence="2">
    <location>
        <position position="1"/>
    </location>
</feature>
<name>A0A956M4P0_UNCEI</name>
<keyword evidence="1" id="KW-0812">Transmembrane</keyword>
<keyword evidence="1" id="KW-1133">Transmembrane helix</keyword>
<keyword evidence="1" id="KW-0472">Membrane</keyword>
<protein>
    <submittedName>
        <fullName evidence="2">Poly-gamma-glutamate system protein</fullName>
    </submittedName>
</protein>
<evidence type="ECO:0000313" key="3">
    <source>
        <dbReference type="Proteomes" id="UP000697710"/>
    </source>
</evidence>
<dbReference type="NCBIfam" id="TIGR04332">
    <property type="entry name" value="gamma_Glu_sys"/>
    <property type="match status" value="1"/>
</dbReference>
<dbReference type="AlphaFoldDB" id="A0A956M4P0"/>
<proteinExistence type="predicted"/>
<accession>A0A956M4P0</accession>
<dbReference type="Proteomes" id="UP000697710">
    <property type="component" value="Unassembled WGS sequence"/>
</dbReference>
<reference evidence="2" key="2">
    <citation type="journal article" date="2021" name="Microbiome">
        <title>Successional dynamics and alternative stable states in a saline activated sludge microbial community over 9 years.</title>
        <authorList>
            <person name="Wang Y."/>
            <person name="Ye J."/>
            <person name="Ju F."/>
            <person name="Liu L."/>
            <person name="Boyd J.A."/>
            <person name="Deng Y."/>
            <person name="Parks D.H."/>
            <person name="Jiang X."/>
            <person name="Yin X."/>
            <person name="Woodcroft B.J."/>
            <person name="Tyson G.W."/>
            <person name="Hugenholtz P."/>
            <person name="Polz M.F."/>
            <person name="Zhang T."/>
        </authorList>
    </citation>
    <scope>NUCLEOTIDE SEQUENCE</scope>
    <source>
        <strain evidence="2">HKST-UBA01</strain>
    </source>
</reference>
<evidence type="ECO:0000313" key="2">
    <source>
        <dbReference type="EMBL" id="MCA9729771.1"/>
    </source>
</evidence>
<dbReference type="InterPro" id="IPR027602">
    <property type="entry name" value="PGA_system"/>
</dbReference>
<reference evidence="2" key="1">
    <citation type="submission" date="2020-04" db="EMBL/GenBank/DDBJ databases">
        <authorList>
            <person name="Zhang T."/>
        </authorList>
    </citation>
    <scope>NUCLEOTIDE SEQUENCE</scope>
    <source>
        <strain evidence="2">HKST-UBA01</strain>
    </source>
</reference>